<dbReference type="EMBL" id="JAOQIO010000113">
    <property type="protein sequence ID" value="MCU6797108.1"/>
    <property type="molecule type" value="Genomic_DNA"/>
</dbReference>
<reference evidence="1 2" key="1">
    <citation type="submission" date="2022-09" db="EMBL/GenBank/DDBJ databases">
        <authorList>
            <person name="Han X.L."/>
            <person name="Wang Q."/>
            <person name="Lu T."/>
        </authorList>
    </citation>
    <scope>NUCLEOTIDE SEQUENCE [LARGE SCALE GENOMIC DNA]</scope>
    <source>
        <strain evidence="1 2">WQ 127069</strain>
    </source>
</reference>
<organism evidence="1 2">
    <name type="scientific">Paenibacillus baimaensis</name>
    <dbReference type="NCBI Taxonomy" id="2982185"/>
    <lineage>
        <taxon>Bacteria</taxon>
        <taxon>Bacillati</taxon>
        <taxon>Bacillota</taxon>
        <taxon>Bacilli</taxon>
        <taxon>Bacillales</taxon>
        <taxon>Paenibacillaceae</taxon>
        <taxon>Paenibacillus</taxon>
    </lineage>
</organism>
<dbReference type="Proteomes" id="UP001652445">
    <property type="component" value="Unassembled WGS sequence"/>
</dbReference>
<accession>A0ABT2UR18</accession>
<dbReference type="Pfam" id="PF14169">
    <property type="entry name" value="YdjO"/>
    <property type="match status" value="1"/>
</dbReference>
<protein>
    <submittedName>
        <fullName evidence="1">Cold-shock protein</fullName>
    </submittedName>
</protein>
<gene>
    <name evidence="1" type="ORF">OB236_33760</name>
</gene>
<dbReference type="RefSeq" id="WP_076235816.1">
    <property type="nucleotide sequence ID" value="NZ_JAOQIO010000113.1"/>
</dbReference>
<dbReference type="InterPro" id="IPR025916">
    <property type="entry name" value="YdjO"/>
</dbReference>
<proteinExistence type="predicted"/>
<sequence length="76" mass="8606">MYFRKKSTEDIPLENIAIWSCENESCMGWMRDNFAFESAPVCSSCQAPMVSGMRMLPMLSNTNSNFKSLKKGVQIS</sequence>
<name>A0ABT2UR18_9BACL</name>
<comment type="caution">
    <text evidence="1">The sequence shown here is derived from an EMBL/GenBank/DDBJ whole genome shotgun (WGS) entry which is preliminary data.</text>
</comment>
<evidence type="ECO:0000313" key="2">
    <source>
        <dbReference type="Proteomes" id="UP001652445"/>
    </source>
</evidence>
<keyword evidence="2" id="KW-1185">Reference proteome</keyword>
<evidence type="ECO:0000313" key="1">
    <source>
        <dbReference type="EMBL" id="MCU6797108.1"/>
    </source>
</evidence>